<dbReference type="AlphaFoldDB" id="C5C4V5"/>
<keyword evidence="2" id="KW-0812">Transmembrane</keyword>
<gene>
    <name evidence="4" type="ordered locus">Bcav_1827</name>
</gene>
<keyword evidence="4" id="KW-0012">Acyltransferase</keyword>
<dbReference type="GO" id="GO:0016747">
    <property type="term" value="F:acyltransferase activity, transferring groups other than amino-acyl groups"/>
    <property type="evidence" value="ECO:0007669"/>
    <property type="project" value="InterPro"/>
</dbReference>
<keyword evidence="4" id="KW-0808">Transferase</keyword>
<feature type="transmembrane region" description="Helical" evidence="2">
    <location>
        <begin position="334"/>
        <end position="354"/>
    </location>
</feature>
<dbReference type="eggNOG" id="COG1835">
    <property type="taxonomic scope" value="Bacteria"/>
</dbReference>
<evidence type="ECO:0000256" key="1">
    <source>
        <dbReference type="SAM" id="MobiDB-lite"/>
    </source>
</evidence>
<sequence>MSRDRYVDLLRAGAILVVVLGHWIVSAVTTADGRLAGVSLLSVSAWTHPLTWAFQVMPVFFLVGGFANAASWTSYGRRHPGGAAAWTRSRVLRLLRPTAVFLGTLLVAYAVATAVRADPVLVRATIQTAALSLWFLVIYVAVVALAPLLHAWHRRWGAGDLLVLILVVAGGDVARVMTGSPEAAVVNYLAAWIAIHQLGIAWHAGELTRSRRPATLLAAGGAAALLALTTWGPYAVTMVGAAEPPELGNAAPPTLALVALAVMQTGVVLLLRPLVDPWLTRPRVWTGVVAVNGIALTLYLWHMVPVVVAGLGLVGTGLFPVAAVGSGPWFALRVPWLAVLAVILAVLVAVNARWERLATPAPVAPPAASAVGVGVVACVLALAGVGLGGPGGSVGAVAGLPVVEALAFVAGLWLVRRGAWRAEPGSAGRTGADAGSGERSGA</sequence>
<protein>
    <submittedName>
        <fullName evidence="4">Acyltransferase 3</fullName>
    </submittedName>
</protein>
<evidence type="ECO:0000256" key="2">
    <source>
        <dbReference type="SAM" id="Phobius"/>
    </source>
</evidence>
<feature type="transmembrane region" description="Helical" evidence="2">
    <location>
        <begin position="94"/>
        <end position="112"/>
    </location>
</feature>
<dbReference type="KEGG" id="bcv:Bcav_1827"/>
<feature type="domain" description="Acyltransferase 3" evidence="3">
    <location>
        <begin position="5"/>
        <end position="350"/>
    </location>
</feature>
<feature type="transmembrane region" description="Helical" evidence="2">
    <location>
        <begin position="12"/>
        <end position="31"/>
    </location>
</feature>
<keyword evidence="2" id="KW-0472">Membrane</keyword>
<evidence type="ECO:0000313" key="4">
    <source>
        <dbReference type="EMBL" id="ACQ80083.1"/>
    </source>
</evidence>
<keyword evidence="2" id="KW-1133">Transmembrane helix</keyword>
<feature type="transmembrane region" description="Helical" evidence="2">
    <location>
        <begin position="161"/>
        <end position="178"/>
    </location>
</feature>
<proteinExistence type="predicted"/>
<feature type="transmembrane region" description="Helical" evidence="2">
    <location>
        <begin position="287"/>
        <end position="314"/>
    </location>
</feature>
<feature type="transmembrane region" description="Helical" evidence="2">
    <location>
        <begin position="51"/>
        <end position="73"/>
    </location>
</feature>
<keyword evidence="5" id="KW-1185">Reference proteome</keyword>
<feature type="transmembrane region" description="Helical" evidence="2">
    <location>
        <begin position="184"/>
        <end position="202"/>
    </location>
</feature>
<reference evidence="4 5" key="1">
    <citation type="journal article" date="2009" name="Stand. Genomic Sci.">
        <title>Complete genome sequence of Beutenbergia cavernae type strain (HKI 0122).</title>
        <authorList>
            <person name="Land M."/>
            <person name="Pukall R."/>
            <person name="Abt B."/>
            <person name="Goker M."/>
            <person name="Rohde M."/>
            <person name="Glavina Del Rio T."/>
            <person name="Tice H."/>
            <person name="Copeland A."/>
            <person name="Cheng J.F."/>
            <person name="Lucas S."/>
            <person name="Chen F."/>
            <person name="Nolan M."/>
            <person name="Bruce D."/>
            <person name="Goodwin L."/>
            <person name="Pitluck S."/>
            <person name="Ivanova N."/>
            <person name="Mavromatis K."/>
            <person name="Ovchinnikova G."/>
            <person name="Pati A."/>
            <person name="Chen A."/>
            <person name="Palaniappan K."/>
            <person name="Hauser L."/>
            <person name="Chang Y.J."/>
            <person name="Jefferies C.C."/>
            <person name="Saunders E."/>
            <person name="Brettin T."/>
            <person name="Detter J.C."/>
            <person name="Han C."/>
            <person name="Chain P."/>
            <person name="Bristow J."/>
            <person name="Eisen J.A."/>
            <person name="Markowitz V."/>
            <person name="Hugenholtz P."/>
            <person name="Kyrpides N.C."/>
            <person name="Klenk H.P."/>
            <person name="Lapidus A."/>
        </authorList>
    </citation>
    <scope>NUCLEOTIDE SEQUENCE [LARGE SCALE GENOMIC DNA]</scope>
    <source>
        <strain evidence="5">ATCC BAA-8 / DSM 12333 / NBRC 16432</strain>
    </source>
</reference>
<dbReference type="InterPro" id="IPR002656">
    <property type="entry name" value="Acyl_transf_3_dom"/>
</dbReference>
<evidence type="ECO:0000313" key="5">
    <source>
        <dbReference type="Proteomes" id="UP000007962"/>
    </source>
</evidence>
<organism evidence="4 5">
    <name type="scientific">Beutenbergia cavernae (strain ATCC BAA-8 / DSM 12333 / CCUG 43141 / JCM 11478 / NBRC 16432 / NCIMB 13614 / HKI 0122)</name>
    <dbReference type="NCBI Taxonomy" id="471853"/>
    <lineage>
        <taxon>Bacteria</taxon>
        <taxon>Bacillati</taxon>
        <taxon>Actinomycetota</taxon>
        <taxon>Actinomycetes</taxon>
        <taxon>Micrococcales</taxon>
        <taxon>Beutenbergiaceae</taxon>
        <taxon>Beutenbergia</taxon>
    </lineage>
</organism>
<feature type="transmembrane region" description="Helical" evidence="2">
    <location>
        <begin position="124"/>
        <end position="149"/>
    </location>
</feature>
<name>C5C4V5_BEUC1</name>
<feature type="transmembrane region" description="Helical" evidence="2">
    <location>
        <begin position="214"/>
        <end position="234"/>
    </location>
</feature>
<dbReference type="EMBL" id="CP001618">
    <property type="protein sequence ID" value="ACQ80083.1"/>
    <property type="molecule type" value="Genomic_DNA"/>
</dbReference>
<dbReference type="STRING" id="471853.Bcav_1827"/>
<dbReference type="HOGENOM" id="CLU_039835_1_0_11"/>
<accession>C5C4V5</accession>
<dbReference type="Proteomes" id="UP000007962">
    <property type="component" value="Chromosome"/>
</dbReference>
<feature type="transmembrane region" description="Helical" evidence="2">
    <location>
        <begin position="393"/>
        <end position="415"/>
    </location>
</feature>
<feature type="region of interest" description="Disordered" evidence="1">
    <location>
        <begin position="423"/>
        <end position="442"/>
    </location>
</feature>
<evidence type="ECO:0000259" key="3">
    <source>
        <dbReference type="Pfam" id="PF01757"/>
    </source>
</evidence>
<feature type="transmembrane region" description="Helical" evidence="2">
    <location>
        <begin position="366"/>
        <end position="387"/>
    </location>
</feature>
<dbReference type="RefSeq" id="WP_015882323.1">
    <property type="nucleotide sequence ID" value="NC_012669.1"/>
</dbReference>
<dbReference type="Pfam" id="PF01757">
    <property type="entry name" value="Acyl_transf_3"/>
    <property type="match status" value="1"/>
</dbReference>
<feature type="transmembrane region" description="Helical" evidence="2">
    <location>
        <begin position="254"/>
        <end position="275"/>
    </location>
</feature>